<dbReference type="AlphaFoldDB" id="A0A7Y0EJ09"/>
<reference evidence="1 2" key="1">
    <citation type="submission" date="2020-04" db="EMBL/GenBank/DDBJ databases">
        <authorList>
            <person name="Doyle D.A."/>
        </authorList>
    </citation>
    <scope>NUCLEOTIDE SEQUENCE [LARGE SCALE GENOMIC DNA]</scope>
    <source>
        <strain evidence="1 2">P21</strain>
    </source>
</reference>
<dbReference type="EMBL" id="JABBNI010000036">
    <property type="protein sequence ID" value="NMM64358.1"/>
    <property type="molecule type" value="Genomic_DNA"/>
</dbReference>
<protein>
    <submittedName>
        <fullName evidence="1">Uncharacterized protein</fullName>
    </submittedName>
</protein>
<name>A0A7Y0EJ09_9CLOT</name>
<reference evidence="1 2" key="2">
    <citation type="submission" date="2020-06" db="EMBL/GenBank/DDBJ databases">
        <title>Complete Genome Sequence of Clostridium muelleri sp. nov. P21T, an Acid-Alcohol Producing Acetogen Isolated from Old Hay.</title>
        <authorList>
            <person name="Duncan K.E."/>
            <person name="Tanner R.S."/>
        </authorList>
    </citation>
    <scope>NUCLEOTIDE SEQUENCE [LARGE SCALE GENOMIC DNA]</scope>
    <source>
        <strain evidence="1 2">P21</strain>
    </source>
</reference>
<dbReference type="Proteomes" id="UP000537131">
    <property type="component" value="Unassembled WGS sequence"/>
</dbReference>
<accession>A0A7Y0EJ09</accession>
<organism evidence="1 2">
    <name type="scientific">Clostridium muellerianum</name>
    <dbReference type="NCBI Taxonomy" id="2716538"/>
    <lineage>
        <taxon>Bacteria</taxon>
        <taxon>Bacillati</taxon>
        <taxon>Bacillota</taxon>
        <taxon>Clostridia</taxon>
        <taxon>Eubacteriales</taxon>
        <taxon>Clostridiaceae</taxon>
        <taxon>Clostridium</taxon>
    </lineage>
</organism>
<gene>
    <name evidence="1" type="ORF">HBE96_17190</name>
</gene>
<evidence type="ECO:0000313" key="1">
    <source>
        <dbReference type="EMBL" id="NMM64358.1"/>
    </source>
</evidence>
<keyword evidence="2" id="KW-1185">Reference proteome</keyword>
<comment type="caution">
    <text evidence="1">The sequence shown here is derived from an EMBL/GenBank/DDBJ whole genome shotgun (WGS) entry which is preliminary data.</text>
</comment>
<sequence>MIFSIYIVVDMNMALEKIYSDEDIPMEVMGLYLDFINLLLNILELVREVIKDGD</sequence>
<evidence type="ECO:0000313" key="2">
    <source>
        <dbReference type="Proteomes" id="UP000537131"/>
    </source>
</evidence>
<proteinExistence type="predicted"/>